<accession>A0A0F9F866</accession>
<evidence type="ECO:0000256" key="1">
    <source>
        <dbReference type="SAM" id="MobiDB-lite"/>
    </source>
</evidence>
<gene>
    <name evidence="2" type="ORF">LCGC14_2062290</name>
</gene>
<organism evidence="2">
    <name type="scientific">marine sediment metagenome</name>
    <dbReference type="NCBI Taxonomy" id="412755"/>
    <lineage>
        <taxon>unclassified sequences</taxon>
        <taxon>metagenomes</taxon>
        <taxon>ecological metagenomes</taxon>
    </lineage>
</organism>
<protein>
    <submittedName>
        <fullName evidence="2">Uncharacterized protein</fullName>
    </submittedName>
</protein>
<feature type="region of interest" description="Disordered" evidence="1">
    <location>
        <begin position="34"/>
        <end position="95"/>
    </location>
</feature>
<feature type="compositionally biased region" description="Basic residues" evidence="1">
    <location>
        <begin position="35"/>
        <end position="57"/>
    </location>
</feature>
<sequence>MTALRMRRVLRQINFENELEFTAVMLVKFATSRKERYRMKKPAKKKPRKQIRRKGHKLPGDAGRSAAKMKGGRSRAAVPPGKKQEALQDQADKREMVKRDAKAKVEADAKAMMKQLAPVAKEINVKIKLAAKLDGKADDHRLSAALLLESARRRCKEAKIAFEKWCEDNVEKSYDEVRKLVAIAQAPQPAKALADLRSGAAARNRKLRARQKVSRDATAPASRAETPWEAADALVESLPDREALSLIEARAKPLGMVVVSETDANVLAQSKKDDPSEFATVDELESGFLSLKASDQYSFVQWAATQIGAEVAGDFSMEEHLTDIPDHLRVEP</sequence>
<reference evidence="2" key="1">
    <citation type="journal article" date="2015" name="Nature">
        <title>Complex archaea that bridge the gap between prokaryotes and eukaryotes.</title>
        <authorList>
            <person name="Spang A."/>
            <person name="Saw J.H."/>
            <person name="Jorgensen S.L."/>
            <person name="Zaremba-Niedzwiedzka K."/>
            <person name="Martijn J."/>
            <person name="Lind A.E."/>
            <person name="van Eijk R."/>
            <person name="Schleper C."/>
            <person name="Guy L."/>
            <person name="Ettema T.J."/>
        </authorList>
    </citation>
    <scope>NUCLEOTIDE SEQUENCE</scope>
</reference>
<dbReference type="AlphaFoldDB" id="A0A0F9F866"/>
<feature type="region of interest" description="Disordered" evidence="1">
    <location>
        <begin position="204"/>
        <end position="225"/>
    </location>
</feature>
<name>A0A0F9F866_9ZZZZ</name>
<feature type="compositionally biased region" description="Basic and acidic residues" evidence="1">
    <location>
        <begin position="82"/>
        <end position="95"/>
    </location>
</feature>
<proteinExistence type="predicted"/>
<comment type="caution">
    <text evidence="2">The sequence shown here is derived from an EMBL/GenBank/DDBJ whole genome shotgun (WGS) entry which is preliminary data.</text>
</comment>
<evidence type="ECO:0000313" key="2">
    <source>
        <dbReference type="EMBL" id="KKL74696.1"/>
    </source>
</evidence>
<dbReference type="EMBL" id="LAZR01024569">
    <property type="protein sequence ID" value="KKL74696.1"/>
    <property type="molecule type" value="Genomic_DNA"/>
</dbReference>